<proteinExistence type="predicted"/>
<gene>
    <name evidence="1" type="ORF">ACFPK8_13290</name>
</gene>
<dbReference type="EMBL" id="JBHSLN010000070">
    <property type="protein sequence ID" value="MFC5298487.1"/>
    <property type="molecule type" value="Genomic_DNA"/>
</dbReference>
<name>A0ABW0FGF2_9MICO</name>
<dbReference type="GeneID" id="303297679"/>
<protein>
    <submittedName>
        <fullName evidence="1">Uncharacterized protein</fullName>
    </submittedName>
</protein>
<comment type="caution">
    <text evidence="1">The sequence shown here is derived from an EMBL/GenBank/DDBJ whole genome shotgun (WGS) entry which is preliminary data.</text>
</comment>
<accession>A0ABW0FGF2</accession>
<dbReference type="Proteomes" id="UP001595937">
    <property type="component" value="Unassembled WGS sequence"/>
</dbReference>
<keyword evidence="2" id="KW-1185">Reference proteome</keyword>
<dbReference type="RefSeq" id="WP_343924475.1">
    <property type="nucleotide sequence ID" value="NZ_BAAAIR010000039.1"/>
</dbReference>
<organism evidence="1 2">
    <name type="scientific">Brachybacterium tyrofermentans</name>
    <dbReference type="NCBI Taxonomy" id="47848"/>
    <lineage>
        <taxon>Bacteria</taxon>
        <taxon>Bacillati</taxon>
        <taxon>Actinomycetota</taxon>
        <taxon>Actinomycetes</taxon>
        <taxon>Micrococcales</taxon>
        <taxon>Dermabacteraceae</taxon>
        <taxon>Brachybacterium</taxon>
    </lineage>
</organism>
<evidence type="ECO:0000313" key="1">
    <source>
        <dbReference type="EMBL" id="MFC5298487.1"/>
    </source>
</evidence>
<evidence type="ECO:0000313" key="2">
    <source>
        <dbReference type="Proteomes" id="UP001595937"/>
    </source>
</evidence>
<sequence>MRFLREPGELHEDDADLSTPAFNLRLADAGVLVGEPGEWEPTRLAEVLAALEAERSTYTSVEYRPQMQELLLGCIGTGDSDDGSMTTDQ</sequence>
<reference evidence="2" key="1">
    <citation type="journal article" date="2019" name="Int. J. Syst. Evol. Microbiol.">
        <title>The Global Catalogue of Microorganisms (GCM) 10K type strain sequencing project: providing services to taxonomists for standard genome sequencing and annotation.</title>
        <authorList>
            <consortium name="The Broad Institute Genomics Platform"/>
            <consortium name="The Broad Institute Genome Sequencing Center for Infectious Disease"/>
            <person name="Wu L."/>
            <person name="Ma J."/>
        </authorList>
    </citation>
    <scope>NUCLEOTIDE SEQUENCE [LARGE SCALE GENOMIC DNA]</scope>
    <source>
        <strain evidence="2">CGMCC 1.16455</strain>
    </source>
</reference>